<organism evidence="2 3">
    <name type="scientific">Nephila pilipes</name>
    <name type="common">Giant wood spider</name>
    <name type="synonym">Nephila maculata</name>
    <dbReference type="NCBI Taxonomy" id="299642"/>
    <lineage>
        <taxon>Eukaryota</taxon>
        <taxon>Metazoa</taxon>
        <taxon>Ecdysozoa</taxon>
        <taxon>Arthropoda</taxon>
        <taxon>Chelicerata</taxon>
        <taxon>Arachnida</taxon>
        <taxon>Araneae</taxon>
        <taxon>Araneomorphae</taxon>
        <taxon>Entelegynae</taxon>
        <taxon>Araneoidea</taxon>
        <taxon>Nephilidae</taxon>
        <taxon>Nephila</taxon>
    </lineage>
</organism>
<sequence>MSGQANRKKERRIKRNFSKRNGNSSINGVSFLKPENSNAATTTPTVDETPALSSKTNPPVDEKSALSSET</sequence>
<feature type="compositionally biased region" description="Basic residues" evidence="1">
    <location>
        <begin position="1"/>
        <end position="18"/>
    </location>
</feature>
<proteinExistence type="predicted"/>
<keyword evidence="3" id="KW-1185">Reference proteome</keyword>
<reference evidence="2" key="1">
    <citation type="submission" date="2020-08" db="EMBL/GenBank/DDBJ databases">
        <title>Multicomponent nature underlies the extraordinary mechanical properties of spider dragline silk.</title>
        <authorList>
            <person name="Kono N."/>
            <person name="Nakamura H."/>
            <person name="Mori M."/>
            <person name="Yoshida Y."/>
            <person name="Ohtoshi R."/>
            <person name="Malay A.D."/>
            <person name="Moran D.A.P."/>
            <person name="Tomita M."/>
            <person name="Numata K."/>
            <person name="Arakawa K."/>
        </authorList>
    </citation>
    <scope>NUCLEOTIDE SEQUENCE</scope>
</reference>
<feature type="region of interest" description="Disordered" evidence="1">
    <location>
        <begin position="1"/>
        <end position="70"/>
    </location>
</feature>
<name>A0A8X6U5B8_NEPPI</name>
<dbReference type="AlphaFoldDB" id="A0A8X6U5B8"/>
<protein>
    <submittedName>
        <fullName evidence="2">Uncharacterized protein</fullName>
    </submittedName>
</protein>
<feature type="non-terminal residue" evidence="2">
    <location>
        <position position="70"/>
    </location>
</feature>
<evidence type="ECO:0000313" key="3">
    <source>
        <dbReference type="Proteomes" id="UP000887013"/>
    </source>
</evidence>
<comment type="caution">
    <text evidence="2">The sequence shown here is derived from an EMBL/GenBank/DDBJ whole genome shotgun (WGS) entry which is preliminary data.</text>
</comment>
<evidence type="ECO:0000313" key="2">
    <source>
        <dbReference type="EMBL" id="GFT79847.1"/>
    </source>
</evidence>
<accession>A0A8X6U5B8</accession>
<dbReference type="EMBL" id="BMAW01022852">
    <property type="protein sequence ID" value="GFT79847.1"/>
    <property type="molecule type" value="Genomic_DNA"/>
</dbReference>
<evidence type="ECO:0000256" key="1">
    <source>
        <dbReference type="SAM" id="MobiDB-lite"/>
    </source>
</evidence>
<dbReference type="Proteomes" id="UP000887013">
    <property type="component" value="Unassembled WGS sequence"/>
</dbReference>
<feature type="compositionally biased region" description="Polar residues" evidence="1">
    <location>
        <begin position="19"/>
        <end position="28"/>
    </location>
</feature>
<feature type="compositionally biased region" description="Polar residues" evidence="1">
    <location>
        <begin position="35"/>
        <end position="57"/>
    </location>
</feature>
<gene>
    <name evidence="2" type="ORF">NPIL_486401</name>
</gene>